<protein>
    <submittedName>
        <fullName evidence="10">Zinc finger protein 710</fullName>
    </submittedName>
</protein>
<dbReference type="SUPFAM" id="SSF57667">
    <property type="entry name" value="beta-beta-alpha zinc fingers"/>
    <property type="match status" value="1"/>
</dbReference>
<evidence type="ECO:0000256" key="8">
    <source>
        <dbReference type="SAM" id="MobiDB-lite"/>
    </source>
</evidence>
<dbReference type="EMBL" id="CP045890">
    <property type="protein sequence ID" value="QQP57011.1"/>
    <property type="molecule type" value="Genomic_DNA"/>
</dbReference>
<dbReference type="Pfam" id="PF00096">
    <property type="entry name" value="zf-C2H2"/>
    <property type="match status" value="2"/>
</dbReference>
<evidence type="ECO:0000256" key="2">
    <source>
        <dbReference type="ARBA" id="ARBA00022723"/>
    </source>
</evidence>
<dbReference type="InterPro" id="IPR013087">
    <property type="entry name" value="Znf_C2H2_type"/>
</dbReference>
<dbReference type="PROSITE" id="PS00028">
    <property type="entry name" value="ZINC_FINGER_C2H2_1"/>
    <property type="match status" value="3"/>
</dbReference>
<sequence length="724" mass="79010">MATTDCVIPISGLSADGTATLCGVMTSPSEILLTPVLAQNENGYFAVTAPSSTFLSHLKPAQVGAAHQQPQVNAGLPEKTVKFVQFVLNGGPPAPSKGRIRVIPEAAIRKTTPSPPSSPLGVIDESCTICGQHYVDRSAFNAHIKQHLKEKLRRNKRKLQEESERKSDKISKTTNPGNTDIIMAELAACTPVPPEAICDISAPPPNPLIFPPTPASSICSAPSPAKPPVELPLQEGNHPHSLPEEKMDLVNYDLNNILDEIEQNLDPLQFESNNNSSSSMETPPDSDTEIAVKEEVDKHTSSKEEDGDKVDLDKLVNEAISSSSSSLERNIALSSQSVIQSASSIAKVGALPPKALAVLNQLPSKLFGSSDGNRFINVVKVERSGGNQDLSNTIINIQCQNSKNNKSSRKELKLIPNSGRQAEQPLGSSEPPSKNCSSECSICGKTSRPRTWHATWRNTLGRKSFNATFAWHPFFQKTHLKNHIALHKSGGIMEGCTKEEEESSSPEPYHNCPHCPKSFVQKGHLNRHLKSYHSKEEEGPHECKICHKKCKNKVCLNRHRTKHLVCAHCTGPKMFFNSKLSLQEHLLQFHPEAAVLSVESYNNNGTNVIHSTPSSSSSASTSSEEDALGLSEREDAFLDYLPLGGGRCSSSSYVKDEKLPFSLLMDGSSSCSSSLEREDEDDEQNQGSGASIADISNSDYFDFNQELKEFILTIYSKKNLYIEL</sequence>
<dbReference type="SMART" id="SM00355">
    <property type="entry name" value="ZnF_C2H2"/>
    <property type="match status" value="4"/>
</dbReference>
<evidence type="ECO:0000256" key="5">
    <source>
        <dbReference type="ARBA" id="ARBA00022833"/>
    </source>
</evidence>
<dbReference type="InterPro" id="IPR050331">
    <property type="entry name" value="Zinc_finger"/>
</dbReference>
<keyword evidence="3" id="KW-0677">Repeat</keyword>
<dbReference type="OrthoDB" id="8117402at2759"/>
<feature type="region of interest" description="Disordered" evidence="8">
    <location>
        <begin position="151"/>
        <end position="177"/>
    </location>
</feature>
<dbReference type="Proteomes" id="UP000595437">
    <property type="component" value="Chromosome 1"/>
</dbReference>
<keyword evidence="2" id="KW-0479">Metal-binding</keyword>
<feature type="compositionally biased region" description="Low complexity" evidence="8">
    <location>
        <begin position="611"/>
        <end position="622"/>
    </location>
</feature>
<feature type="domain" description="C2H2-type" evidence="9">
    <location>
        <begin position="125"/>
        <end position="152"/>
    </location>
</feature>
<dbReference type="InterPro" id="IPR036236">
    <property type="entry name" value="Znf_C2H2_sf"/>
</dbReference>
<organism evidence="10 11">
    <name type="scientific">Caligus rogercresseyi</name>
    <name type="common">Sea louse</name>
    <dbReference type="NCBI Taxonomy" id="217165"/>
    <lineage>
        <taxon>Eukaryota</taxon>
        <taxon>Metazoa</taxon>
        <taxon>Ecdysozoa</taxon>
        <taxon>Arthropoda</taxon>
        <taxon>Crustacea</taxon>
        <taxon>Multicrustacea</taxon>
        <taxon>Hexanauplia</taxon>
        <taxon>Copepoda</taxon>
        <taxon>Siphonostomatoida</taxon>
        <taxon>Caligidae</taxon>
        <taxon>Caligus</taxon>
    </lineage>
</organism>
<feature type="compositionally biased region" description="Basic and acidic residues" evidence="8">
    <location>
        <begin position="158"/>
        <end position="171"/>
    </location>
</feature>
<dbReference type="AlphaFoldDB" id="A0A7T8KJK1"/>
<dbReference type="PANTHER" id="PTHR16515">
    <property type="entry name" value="PR DOMAIN ZINC FINGER PROTEIN"/>
    <property type="match status" value="1"/>
</dbReference>
<evidence type="ECO:0000256" key="4">
    <source>
        <dbReference type="ARBA" id="ARBA00022771"/>
    </source>
</evidence>
<proteinExistence type="predicted"/>
<dbReference type="GO" id="GO:0010468">
    <property type="term" value="P:regulation of gene expression"/>
    <property type="evidence" value="ECO:0007669"/>
    <property type="project" value="TreeGrafter"/>
</dbReference>
<dbReference type="Gene3D" id="3.30.160.60">
    <property type="entry name" value="Classic Zinc Finger"/>
    <property type="match status" value="1"/>
</dbReference>
<dbReference type="GO" id="GO:0008270">
    <property type="term" value="F:zinc ion binding"/>
    <property type="evidence" value="ECO:0007669"/>
    <property type="project" value="UniProtKB-KW"/>
</dbReference>
<feature type="domain" description="C2H2-type" evidence="9">
    <location>
        <begin position="510"/>
        <end position="538"/>
    </location>
</feature>
<evidence type="ECO:0000256" key="3">
    <source>
        <dbReference type="ARBA" id="ARBA00022737"/>
    </source>
</evidence>
<comment type="subcellular location">
    <subcellularLocation>
        <location evidence="1">Nucleus</location>
    </subcellularLocation>
</comment>
<dbReference type="GO" id="GO:0005634">
    <property type="term" value="C:nucleus"/>
    <property type="evidence" value="ECO:0007669"/>
    <property type="project" value="UniProtKB-SubCell"/>
</dbReference>
<evidence type="ECO:0000256" key="7">
    <source>
        <dbReference type="PROSITE-ProRule" id="PRU00042"/>
    </source>
</evidence>
<feature type="region of interest" description="Disordered" evidence="8">
    <location>
        <begin position="670"/>
        <end position="693"/>
    </location>
</feature>
<keyword evidence="5" id="KW-0862">Zinc</keyword>
<name>A0A7T8KJK1_CALRO</name>
<gene>
    <name evidence="10" type="ORF">FKW44_001865</name>
</gene>
<feature type="compositionally biased region" description="Polar residues" evidence="8">
    <location>
        <begin position="418"/>
        <end position="436"/>
    </location>
</feature>
<accession>A0A7T8KJK1</accession>
<feature type="region of interest" description="Disordered" evidence="8">
    <location>
        <begin position="416"/>
        <end position="436"/>
    </location>
</feature>
<reference evidence="11" key="1">
    <citation type="submission" date="2021-01" db="EMBL/GenBank/DDBJ databases">
        <title>Caligus Genome Assembly.</title>
        <authorList>
            <person name="Gallardo-Escarate C."/>
        </authorList>
    </citation>
    <scope>NUCLEOTIDE SEQUENCE [LARGE SCALE GENOMIC DNA]</scope>
</reference>
<feature type="non-terminal residue" evidence="10">
    <location>
        <position position="1"/>
    </location>
</feature>
<evidence type="ECO:0000256" key="6">
    <source>
        <dbReference type="ARBA" id="ARBA00023242"/>
    </source>
</evidence>
<evidence type="ECO:0000313" key="11">
    <source>
        <dbReference type="Proteomes" id="UP000595437"/>
    </source>
</evidence>
<keyword evidence="6" id="KW-0539">Nucleus</keyword>
<feature type="region of interest" description="Disordered" evidence="8">
    <location>
        <begin position="607"/>
        <end position="626"/>
    </location>
</feature>
<keyword evidence="4 7" id="KW-0863">Zinc-finger</keyword>
<evidence type="ECO:0000313" key="10">
    <source>
        <dbReference type="EMBL" id="QQP57011.1"/>
    </source>
</evidence>
<dbReference type="PROSITE" id="PS50157">
    <property type="entry name" value="ZINC_FINGER_C2H2_2"/>
    <property type="match status" value="2"/>
</dbReference>
<evidence type="ECO:0000256" key="1">
    <source>
        <dbReference type="ARBA" id="ARBA00004123"/>
    </source>
</evidence>
<dbReference type="PANTHER" id="PTHR16515:SF49">
    <property type="entry name" value="GASTRULA ZINC FINGER PROTEIN XLCGF49.1-LIKE-RELATED"/>
    <property type="match status" value="1"/>
</dbReference>
<keyword evidence="11" id="KW-1185">Reference proteome</keyword>
<evidence type="ECO:0000259" key="9">
    <source>
        <dbReference type="PROSITE" id="PS50157"/>
    </source>
</evidence>